<evidence type="ECO:0000313" key="3">
    <source>
        <dbReference type="EMBL" id="EDV97945.1"/>
    </source>
</evidence>
<protein>
    <submittedName>
        <fullName evidence="3">GH17162</fullName>
    </submittedName>
</protein>
<reference evidence="3 4" key="1">
    <citation type="journal article" date="2007" name="Nature">
        <title>Evolution of genes and genomes on the Drosophila phylogeny.</title>
        <authorList>
            <consortium name="Drosophila 12 Genomes Consortium"/>
            <person name="Clark A.G."/>
            <person name="Eisen M.B."/>
            <person name="Smith D.R."/>
            <person name="Bergman C.M."/>
            <person name="Oliver B."/>
            <person name="Markow T.A."/>
            <person name="Kaufman T.C."/>
            <person name="Kellis M."/>
            <person name="Gelbart W."/>
            <person name="Iyer V.N."/>
            <person name="Pollard D.A."/>
            <person name="Sackton T.B."/>
            <person name="Larracuente A.M."/>
            <person name="Singh N.D."/>
            <person name="Abad J.P."/>
            <person name="Abt D.N."/>
            <person name="Adryan B."/>
            <person name="Aguade M."/>
            <person name="Akashi H."/>
            <person name="Anderson W.W."/>
            <person name="Aquadro C.F."/>
            <person name="Ardell D.H."/>
            <person name="Arguello R."/>
            <person name="Artieri C.G."/>
            <person name="Barbash D.A."/>
            <person name="Barker D."/>
            <person name="Barsanti P."/>
            <person name="Batterham P."/>
            <person name="Batzoglou S."/>
            <person name="Begun D."/>
            <person name="Bhutkar A."/>
            <person name="Blanco E."/>
            <person name="Bosak S.A."/>
            <person name="Bradley R.K."/>
            <person name="Brand A.D."/>
            <person name="Brent M.R."/>
            <person name="Brooks A.N."/>
            <person name="Brown R.H."/>
            <person name="Butlin R.K."/>
            <person name="Caggese C."/>
            <person name="Calvi B.R."/>
            <person name="Bernardo de Carvalho A."/>
            <person name="Caspi A."/>
            <person name="Castrezana S."/>
            <person name="Celniker S.E."/>
            <person name="Chang J.L."/>
            <person name="Chapple C."/>
            <person name="Chatterji S."/>
            <person name="Chinwalla A."/>
            <person name="Civetta A."/>
            <person name="Clifton S.W."/>
            <person name="Comeron J.M."/>
            <person name="Costello J.C."/>
            <person name="Coyne J.A."/>
            <person name="Daub J."/>
            <person name="David R.G."/>
            <person name="Delcher A.L."/>
            <person name="Delehaunty K."/>
            <person name="Do C.B."/>
            <person name="Ebling H."/>
            <person name="Edwards K."/>
            <person name="Eickbush T."/>
            <person name="Evans J.D."/>
            <person name="Filipski A."/>
            <person name="Findeiss S."/>
            <person name="Freyhult E."/>
            <person name="Fulton L."/>
            <person name="Fulton R."/>
            <person name="Garcia A.C."/>
            <person name="Gardiner A."/>
            <person name="Garfield D.A."/>
            <person name="Garvin B.E."/>
            <person name="Gibson G."/>
            <person name="Gilbert D."/>
            <person name="Gnerre S."/>
            <person name="Godfrey J."/>
            <person name="Good R."/>
            <person name="Gotea V."/>
            <person name="Gravely B."/>
            <person name="Greenberg A.J."/>
            <person name="Griffiths-Jones S."/>
            <person name="Gross S."/>
            <person name="Guigo R."/>
            <person name="Gustafson E.A."/>
            <person name="Haerty W."/>
            <person name="Hahn M.W."/>
            <person name="Halligan D.L."/>
            <person name="Halpern A.L."/>
            <person name="Halter G.M."/>
            <person name="Han M.V."/>
            <person name="Heger A."/>
            <person name="Hillier L."/>
            <person name="Hinrichs A.S."/>
            <person name="Holmes I."/>
            <person name="Hoskins R.A."/>
            <person name="Hubisz M.J."/>
            <person name="Hultmark D."/>
            <person name="Huntley M.A."/>
            <person name="Jaffe D.B."/>
            <person name="Jagadeeshan S."/>
            <person name="Jeck W.R."/>
            <person name="Johnson J."/>
            <person name="Jones C.D."/>
            <person name="Jordan W.C."/>
            <person name="Karpen G.H."/>
            <person name="Kataoka E."/>
            <person name="Keightley P.D."/>
            <person name="Kheradpour P."/>
            <person name="Kirkness E.F."/>
            <person name="Koerich L.B."/>
            <person name="Kristiansen K."/>
            <person name="Kudrna D."/>
            <person name="Kulathinal R.J."/>
            <person name="Kumar S."/>
            <person name="Kwok R."/>
            <person name="Lander E."/>
            <person name="Langley C.H."/>
            <person name="Lapoint R."/>
            <person name="Lazzaro B.P."/>
            <person name="Lee S.J."/>
            <person name="Levesque L."/>
            <person name="Li R."/>
            <person name="Lin C.F."/>
            <person name="Lin M.F."/>
            <person name="Lindblad-Toh K."/>
            <person name="Llopart A."/>
            <person name="Long M."/>
            <person name="Low L."/>
            <person name="Lozovsky E."/>
            <person name="Lu J."/>
            <person name="Luo M."/>
            <person name="Machado C.A."/>
            <person name="Makalowski W."/>
            <person name="Marzo M."/>
            <person name="Matsuda M."/>
            <person name="Matzkin L."/>
            <person name="McAllister B."/>
            <person name="McBride C.S."/>
            <person name="McKernan B."/>
            <person name="McKernan K."/>
            <person name="Mendez-Lago M."/>
            <person name="Minx P."/>
            <person name="Mollenhauer M.U."/>
            <person name="Montooth K."/>
            <person name="Mount S.M."/>
            <person name="Mu X."/>
            <person name="Myers E."/>
            <person name="Negre B."/>
            <person name="Newfeld S."/>
            <person name="Nielsen R."/>
            <person name="Noor M.A."/>
            <person name="O'Grady P."/>
            <person name="Pachter L."/>
            <person name="Papaceit M."/>
            <person name="Parisi M.J."/>
            <person name="Parisi M."/>
            <person name="Parts L."/>
            <person name="Pedersen J.S."/>
            <person name="Pesole G."/>
            <person name="Phillippy A.M."/>
            <person name="Ponting C.P."/>
            <person name="Pop M."/>
            <person name="Porcelli D."/>
            <person name="Powell J.R."/>
            <person name="Prohaska S."/>
            <person name="Pruitt K."/>
            <person name="Puig M."/>
            <person name="Quesneville H."/>
            <person name="Ram K.R."/>
            <person name="Rand D."/>
            <person name="Rasmussen M.D."/>
            <person name="Reed L.K."/>
            <person name="Reenan R."/>
            <person name="Reily A."/>
            <person name="Remington K.A."/>
            <person name="Rieger T.T."/>
            <person name="Ritchie M.G."/>
            <person name="Robin C."/>
            <person name="Rogers Y.H."/>
            <person name="Rohde C."/>
            <person name="Rozas J."/>
            <person name="Rubenfield M.J."/>
            <person name="Ruiz A."/>
            <person name="Russo S."/>
            <person name="Salzberg S.L."/>
            <person name="Sanchez-Gracia A."/>
            <person name="Saranga D.J."/>
            <person name="Sato H."/>
            <person name="Schaeffer S.W."/>
            <person name="Schatz M.C."/>
            <person name="Schlenke T."/>
            <person name="Schwartz R."/>
            <person name="Segarra C."/>
            <person name="Singh R.S."/>
            <person name="Sirot L."/>
            <person name="Sirota M."/>
            <person name="Sisneros N.B."/>
            <person name="Smith C.D."/>
            <person name="Smith T.F."/>
            <person name="Spieth J."/>
            <person name="Stage D.E."/>
            <person name="Stark A."/>
            <person name="Stephan W."/>
            <person name="Strausberg R.L."/>
            <person name="Strempel S."/>
            <person name="Sturgill D."/>
            <person name="Sutton G."/>
            <person name="Sutton G.G."/>
            <person name="Tao W."/>
            <person name="Teichmann S."/>
            <person name="Tobari Y.N."/>
            <person name="Tomimura Y."/>
            <person name="Tsolas J.M."/>
            <person name="Valente V.L."/>
            <person name="Venter E."/>
            <person name="Venter J.C."/>
            <person name="Vicario S."/>
            <person name="Vieira F.G."/>
            <person name="Vilella A.J."/>
            <person name="Villasante A."/>
            <person name="Walenz B."/>
            <person name="Wang J."/>
            <person name="Wasserman M."/>
            <person name="Watts T."/>
            <person name="Wilson D."/>
            <person name="Wilson R.K."/>
            <person name="Wing R.A."/>
            <person name="Wolfner M.F."/>
            <person name="Wong A."/>
            <person name="Wong G.K."/>
            <person name="Wu C.I."/>
            <person name="Wu G."/>
            <person name="Yamamoto D."/>
            <person name="Yang H.P."/>
            <person name="Yang S.P."/>
            <person name="Yorke J.A."/>
            <person name="Yoshida K."/>
            <person name="Zdobnov E."/>
            <person name="Zhang P."/>
            <person name="Zhang Y."/>
            <person name="Zimin A.V."/>
            <person name="Baldwin J."/>
            <person name="Abdouelleil A."/>
            <person name="Abdulkadir J."/>
            <person name="Abebe A."/>
            <person name="Abera B."/>
            <person name="Abreu J."/>
            <person name="Acer S.C."/>
            <person name="Aftuck L."/>
            <person name="Alexander A."/>
            <person name="An P."/>
            <person name="Anderson E."/>
            <person name="Anderson S."/>
            <person name="Arachi H."/>
            <person name="Azer M."/>
            <person name="Bachantsang P."/>
            <person name="Barry A."/>
            <person name="Bayul T."/>
            <person name="Berlin A."/>
            <person name="Bessette D."/>
            <person name="Bloom T."/>
            <person name="Blye J."/>
            <person name="Boguslavskiy L."/>
            <person name="Bonnet C."/>
            <person name="Boukhgalter B."/>
            <person name="Bourzgui I."/>
            <person name="Brown A."/>
            <person name="Cahill P."/>
            <person name="Channer S."/>
            <person name="Cheshatsang Y."/>
            <person name="Chuda L."/>
            <person name="Citroen M."/>
            <person name="Collymore A."/>
            <person name="Cooke P."/>
            <person name="Costello M."/>
            <person name="D'Aco K."/>
            <person name="Daza R."/>
            <person name="De Haan G."/>
            <person name="DeGray S."/>
            <person name="DeMaso C."/>
            <person name="Dhargay N."/>
            <person name="Dooley K."/>
            <person name="Dooley E."/>
            <person name="Doricent M."/>
            <person name="Dorje P."/>
            <person name="Dorjee K."/>
            <person name="Dupes A."/>
            <person name="Elong R."/>
            <person name="Falk J."/>
            <person name="Farina A."/>
            <person name="Faro S."/>
            <person name="Ferguson D."/>
            <person name="Fisher S."/>
            <person name="Foley C.D."/>
            <person name="Franke A."/>
            <person name="Friedrich D."/>
            <person name="Gadbois L."/>
            <person name="Gearin G."/>
            <person name="Gearin C.R."/>
            <person name="Giannoukos G."/>
            <person name="Goode T."/>
            <person name="Graham J."/>
            <person name="Grandbois E."/>
            <person name="Grewal S."/>
            <person name="Gyaltsen K."/>
            <person name="Hafez N."/>
            <person name="Hagos B."/>
            <person name="Hall J."/>
            <person name="Henson C."/>
            <person name="Hollinger A."/>
            <person name="Honan T."/>
            <person name="Huard M.D."/>
            <person name="Hughes L."/>
            <person name="Hurhula B."/>
            <person name="Husby M.E."/>
            <person name="Kamat A."/>
            <person name="Kanga B."/>
            <person name="Kashin S."/>
            <person name="Khazanovich D."/>
            <person name="Kisner P."/>
            <person name="Lance K."/>
            <person name="Lara M."/>
            <person name="Lee W."/>
            <person name="Lennon N."/>
            <person name="Letendre F."/>
            <person name="LeVine R."/>
            <person name="Lipovsky A."/>
            <person name="Liu X."/>
            <person name="Liu J."/>
            <person name="Liu S."/>
            <person name="Lokyitsang T."/>
            <person name="Lokyitsang Y."/>
            <person name="Lubonja R."/>
            <person name="Lui A."/>
            <person name="MacDonald P."/>
            <person name="Magnisalis V."/>
            <person name="Maru K."/>
            <person name="Matthews C."/>
            <person name="McCusker W."/>
            <person name="McDonough S."/>
            <person name="Mehta T."/>
            <person name="Meldrim J."/>
            <person name="Meneus L."/>
            <person name="Mihai O."/>
            <person name="Mihalev A."/>
            <person name="Mihova T."/>
            <person name="Mittelman R."/>
            <person name="Mlenga V."/>
            <person name="Montmayeur A."/>
            <person name="Mulrain L."/>
            <person name="Navidi A."/>
            <person name="Naylor J."/>
            <person name="Negash T."/>
            <person name="Nguyen T."/>
            <person name="Nguyen N."/>
            <person name="Nicol R."/>
            <person name="Norbu C."/>
            <person name="Norbu N."/>
            <person name="Novod N."/>
            <person name="O'Neill B."/>
            <person name="Osman S."/>
            <person name="Markiewicz E."/>
            <person name="Oyono O.L."/>
            <person name="Patti C."/>
            <person name="Phunkhang P."/>
            <person name="Pierre F."/>
            <person name="Priest M."/>
            <person name="Raghuraman S."/>
            <person name="Rege F."/>
            <person name="Reyes R."/>
            <person name="Rise C."/>
            <person name="Rogov P."/>
            <person name="Ross K."/>
            <person name="Ryan E."/>
            <person name="Settipalli S."/>
            <person name="Shea T."/>
            <person name="Sherpa N."/>
            <person name="Shi L."/>
            <person name="Shih D."/>
            <person name="Sparrow T."/>
            <person name="Spaulding J."/>
            <person name="Stalker J."/>
            <person name="Stange-Thomann N."/>
            <person name="Stavropoulos S."/>
            <person name="Stone C."/>
            <person name="Strader C."/>
            <person name="Tesfaye S."/>
            <person name="Thomson T."/>
            <person name="Thoulutsang Y."/>
            <person name="Thoulutsang D."/>
            <person name="Topham K."/>
            <person name="Topping I."/>
            <person name="Tsamla T."/>
            <person name="Vassiliev H."/>
            <person name="Vo A."/>
            <person name="Wangchuk T."/>
            <person name="Wangdi T."/>
            <person name="Weiand M."/>
            <person name="Wilkinson J."/>
            <person name="Wilson A."/>
            <person name="Yadav S."/>
            <person name="Young G."/>
            <person name="Yu Q."/>
            <person name="Zembek L."/>
            <person name="Zhong D."/>
            <person name="Zimmer A."/>
            <person name="Zwirko Z."/>
            <person name="Jaffe D.B."/>
            <person name="Alvarez P."/>
            <person name="Brockman W."/>
            <person name="Butler J."/>
            <person name="Chin C."/>
            <person name="Gnerre S."/>
            <person name="Grabherr M."/>
            <person name="Kleber M."/>
            <person name="Mauceli E."/>
            <person name="MacCallum I."/>
        </authorList>
    </citation>
    <scope>NUCLEOTIDE SEQUENCE [LARGE SCALE GENOMIC DNA]</scope>
    <source>
        <strain evidence="4">Tucson 15287-2541.00</strain>
    </source>
</reference>
<dbReference type="Proteomes" id="UP000001070">
    <property type="component" value="Unassembled WGS sequence"/>
</dbReference>
<dbReference type="KEGG" id="dgr:6558108"/>
<feature type="signal peptide" evidence="2">
    <location>
        <begin position="1"/>
        <end position="29"/>
    </location>
</feature>
<dbReference type="PhylomeDB" id="B4J176"/>
<feature type="compositionally biased region" description="Low complexity" evidence="1">
    <location>
        <begin position="181"/>
        <end position="199"/>
    </location>
</feature>
<dbReference type="AlphaFoldDB" id="B4J176"/>
<feature type="compositionally biased region" description="Basic residues" evidence="1">
    <location>
        <begin position="250"/>
        <end position="260"/>
    </location>
</feature>
<evidence type="ECO:0000256" key="2">
    <source>
        <dbReference type="SAM" id="SignalP"/>
    </source>
</evidence>
<sequence>MGDRTGGAGAWSSRLLLLLLLGALSNIDASPTDLTTDATTELPLAETRAQTEDQDQDGDVLDVDEDLDARSAYINNQFVPSEPIDLTDDEQSAPLYEILQKQMEQVLAGTGSDVPIYEEDKTKQKRVQQVPKKPLFTISNEADADDDYVDETMTDAGQTYVDAEKPDAAAGEILPDAGYQTPPQLSPSTSTMPPSSHSTTVRHRPQRRRTTTALPRTTRVKIGSHSKPTQAAANHTDLLSTTIAPPTSHLSHKPVHHTKRPAPSNSLPPDQQIYQHKRRIVFKTISTGSQFVNSPIGDLMIKFSIGFAKPAPSGAMPSNEALRLLSQNWLRNIELQKFKRVNKVQRD</sequence>
<accession>B4J176</accession>
<evidence type="ECO:0000313" key="4">
    <source>
        <dbReference type="Proteomes" id="UP000001070"/>
    </source>
</evidence>
<dbReference type="STRING" id="7222.B4J176"/>
<keyword evidence="2" id="KW-0732">Signal</keyword>
<dbReference type="OrthoDB" id="8049529at2759"/>
<feature type="region of interest" description="Disordered" evidence="1">
    <location>
        <begin position="242"/>
        <end position="272"/>
    </location>
</feature>
<dbReference type="HOGENOM" id="CLU_797585_0_0_1"/>
<organism evidence="4">
    <name type="scientific">Drosophila grimshawi</name>
    <name type="common">Hawaiian fruit fly</name>
    <name type="synonym">Idiomyia grimshawi</name>
    <dbReference type="NCBI Taxonomy" id="7222"/>
    <lineage>
        <taxon>Eukaryota</taxon>
        <taxon>Metazoa</taxon>
        <taxon>Ecdysozoa</taxon>
        <taxon>Arthropoda</taxon>
        <taxon>Hexapoda</taxon>
        <taxon>Insecta</taxon>
        <taxon>Pterygota</taxon>
        <taxon>Neoptera</taxon>
        <taxon>Endopterygota</taxon>
        <taxon>Diptera</taxon>
        <taxon>Brachycera</taxon>
        <taxon>Muscomorpha</taxon>
        <taxon>Ephydroidea</taxon>
        <taxon>Drosophilidae</taxon>
        <taxon>Drosophila</taxon>
        <taxon>Hawaiian Drosophila</taxon>
    </lineage>
</organism>
<gene>
    <name evidence="3" type="primary">Dgri\GH17162</name>
    <name evidence="3" type="ORF">Dgri_GH17162</name>
</gene>
<feature type="compositionally biased region" description="Polar residues" evidence="1">
    <location>
        <begin position="263"/>
        <end position="272"/>
    </location>
</feature>
<dbReference type="FunCoup" id="B4J176">
    <property type="interactions" value="2"/>
</dbReference>
<feature type="region of interest" description="Disordered" evidence="1">
    <location>
        <begin position="173"/>
        <end position="216"/>
    </location>
</feature>
<dbReference type="OMA" id="SAYVNNQ"/>
<evidence type="ECO:0000256" key="1">
    <source>
        <dbReference type="SAM" id="MobiDB-lite"/>
    </source>
</evidence>
<feature type="compositionally biased region" description="Basic residues" evidence="1">
    <location>
        <begin position="200"/>
        <end position="210"/>
    </location>
</feature>
<dbReference type="InParanoid" id="B4J176"/>
<dbReference type="eggNOG" id="ENOG502TCFJ">
    <property type="taxonomic scope" value="Eukaryota"/>
</dbReference>
<keyword evidence="4" id="KW-1185">Reference proteome</keyword>
<name>B4J176_DROGR</name>
<proteinExistence type="predicted"/>
<dbReference type="EMBL" id="CH916366">
    <property type="protein sequence ID" value="EDV97945.1"/>
    <property type="molecule type" value="Genomic_DNA"/>
</dbReference>
<feature type="chain" id="PRO_5002811444" evidence="2">
    <location>
        <begin position="30"/>
        <end position="347"/>
    </location>
</feature>